<dbReference type="Proteomes" id="UP000519897">
    <property type="component" value="Unassembled WGS sequence"/>
</dbReference>
<reference evidence="1 2" key="1">
    <citation type="submission" date="2020-08" db="EMBL/GenBank/DDBJ databases">
        <title>Genomic Encyclopedia of Type Strains, Phase IV (KMG-IV): sequencing the most valuable type-strain genomes for metagenomic binning, comparative biology and taxonomic classification.</title>
        <authorList>
            <person name="Goeker M."/>
        </authorList>
    </citation>
    <scope>NUCLEOTIDE SEQUENCE [LARGE SCALE GENOMIC DNA]</scope>
    <source>
        <strain evidence="1 2">DSM 29514</strain>
    </source>
</reference>
<dbReference type="AlphaFoldDB" id="A0A7W6PTE0"/>
<gene>
    <name evidence="1" type="ORF">GGQ72_004532</name>
</gene>
<protein>
    <submittedName>
        <fullName evidence="1">Uncharacterized protein</fullName>
    </submittedName>
</protein>
<organism evidence="1 2">
    <name type="scientific">Rhizobium rhizoryzae</name>
    <dbReference type="NCBI Taxonomy" id="451876"/>
    <lineage>
        <taxon>Bacteria</taxon>
        <taxon>Pseudomonadati</taxon>
        <taxon>Pseudomonadota</taxon>
        <taxon>Alphaproteobacteria</taxon>
        <taxon>Hyphomicrobiales</taxon>
        <taxon>Rhizobiaceae</taxon>
        <taxon>Rhizobium/Agrobacterium group</taxon>
        <taxon>Rhizobium</taxon>
    </lineage>
</organism>
<evidence type="ECO:0000313" key="1">
    <source>
        <dbReference type="EMBL" id="MBB4145964.1"/>
    </source>
</evidence>
<comment type="caution">
    <text evidence="1">The sequence shown here is derived from an EMBL/GenBank/DDBJ whole genome shotgun (WGS) entry which is preliminary data.</text>
</comment>
<proteinExistence type="predicted"/>
<dbReference type="EMBL" id="JACIEC010000015">
    <property type="protein sequence ID" value="MBB4145964.1"/>
    <property type="molecule type" value="Genomic_DNA"/>
</dbReference>
<keyword evidence="2" id="KW-1185">Reference proteome</keyword>
<evidence type="ECO:0000313" key="2">
    <source>
        <dbReference type="Proteomes" id="UP000519897"/>
    </source>
</evidence>
<sequence>MPTLKELSLALGLLGSDPFSTGEIDGWEGYVWRVRGAEACQTNVDGFCHILQDRWDWKRPQFYEVSFKADAHNNVIVSRITLRNEDVGDDDQVCLVVSYLGGEGKEVGVFYANWRSLPGRTYTREAQIKPGHSIGQIRTVAVGSKQCDVVSKKDAANYQRLRRLLHQR</sequence>
<accession>A0A7W6PTE0</accession>
<dbReference type="RefSeq" id="WP_165130427.1">
    <property type="nucleotide sequence ID" value="NZ_CP049248.1"/>
</dbReference>
<name>A0A7W6PTE0_9HYPH</name>